<evidence type="ECO:0000313" key="2">
    <source>
        <dbReference type="EMBL" id="CAI6262683.1"/>
    </source>
</evidence>
<evidence type="ECO:0000313" key="3">
    <source>
        <dbReference type="Proteomes" id="UP001152607"/>
    </source>
</evidence>
<keyword evidence="3" id="KW-1185">Reference proteome</keyword>
<comment type="caution">
    <text evidence="2">The sequence shown here is derived from an EMBL/GenBank/DDBJ whole genome shotgun (WGS) entry which is preliminary data.</text>
</comment>
<organism evidence="2 3">
    <name type="scientific">Periconia digitata</name>
    <dbReference type="NCBI Taxonomy" id="1303443"/>
    <lineage>
        <taxon>Eukaryota</taxon>
        <taxon>Fungi</taxon>
        <taxon>Dikarya</taxon>
        <taxon>Ascomycota</taxon>
        <taxon>Pezizomycotina</taxon>
        <taxon>Dothideomycetes</taxon>
        <taxon>Pleosporomycetidae</taxon>
        <taxon>Pleosporales</taxon>
        <taxon>Massarineae</taxon>
        <taxon>Periconiaceae</taxon>
        <taxon>Periconia</taxon>
    </lineage>
</organism>
<evidence type="ECO:0000256" key="1">
    <source>
        <dbReference type="SAM" id="MobiDB-lite"/>
    </source>
</evidence>
<gene>
    <name evidence="2" type="ORF">PDIGIT_LOCUS1412</name>
</gene>
<proteinExistence type="predicted"/>
<feature type="compositionally biased region" description="Polar residues" evidence="1">
    <location>
        <begin position="1"/>
        <end position="11"/>
    </location>
</feature>
<dbReference type="EMBL" id="CAOQHR010000001">
    <property type="protein sequence ID" value="CAI6262683.1"/>
    <property type="molecule type" value="Genomic_DNA"/>
</dbReference>
<feature type="region of interest" description="Disordered" evidence="1">
    <location>
        <begin position="1"/>
        <end position="32"/>
    </location>
</feature>
<feature type="compositionally biased region" description="Basic and acidic residues" evidence="1">
    <location>
        <begin position="12"/>
        <end position="30"/>
    </location>
</feature>
<dbReference type="AlphaFoldDB" id="A0A9W4U3E9"/>
<name>A0A9W4U3E9_9PLEO</name>
<sequence>MTFQHPQTNQPNKEKKRESSNFPKLHDEIRLPTPRTHARMHACITNRTIEKYATHSRARVCARVINVNVYIYIFIPLMPALHCTIYSPIEPSFISISLVRFG</sequence>
<reference evidence="2" key="1">
    <citation type="submission" date="2023-01" db="EMBL/GenBank/DDBJ databases">
        <authorList>
            <person name="Van Ghelder C."/>
            <person name="Rancurel C."/>
        </authorList>
    </citation>
    <scope>NUCLEOTIDE SEQUENCE</scope>
    <source>
        <strain evidence="2">CNCM I-4278</strain>
    </source>
</reference>
<dbReference type="Proteomes" id="UP001152607">
    <property type="component" value="Unassembled WGS sequence"/>
</dbReference>
<protein>
    <submittedName>
        <fullName evidence="2">Uncharacterized protein</fullName>
    </submittedName>
</protein>
<accession>A0A9W4U3E9</accession>